<dbReference type="Gene3D" id="3.90.1720.10">
    <property type="entry name" value="endopeptidase domain like (from Nostoc punctiforme)"/>
    <property type="match status" value="1"/>
</dbReference>
<sequence length="314" mass="34166">MSKHIAARVVAAVGLLVVTALGQAATAAPAQAAVTVRVESTITAHDLPYLNSPYIEGSALSAGQYVSVECYIRGREYVGDNFFWYRINTRYYPAYAIATATGIPQCGGPSTVPSAANGYSSPSFDAPFATGWFDSNETVQVLCVAAGQTYNGSNAWYFVKGYFLHASRLATRPALYTCRGFSTPGSVTNDYPYRGQTSGVDRWNFYKGQCTSFVAWRLNDRNNIAFHNYYRSVHWGNAYNWENAARSAGITVNSTPRVGSVAQTDSGSGHVAWVAAVHSDGTVTVEEYNYATPSAYGTRRVSSSRFVYLHFPQA</sequence>
<evidence type="ECO:0000313" key="4">
    <source>
        <dbReference type="Proteomes" id="UP000649753"/>
    </source>
</evidence>
<feature type="chain" id="PRO_5036919491" evidence="1">
    <location>
        <begin position="33"/>
        <end position="314"/>
    </location>
</feature>
<dbReference type="EMBL" id="JADBEB010000001">
    <property type="protein sequence ID" value="MBE1488307.1"/>
    <property type="molecule type" value="Genomic_DNA"/>
</dbReference>
<gene>
    <name evidence="3" type="ORF">H4W31_003945</name>
</gene>
<keyword evidence="1" id="KW-0732">Signal</keyword>
<reference evidence="3" key="1">
    <citation type="submission" date="2020-10" db="EMBL/GenBank/DDBJ databases">
        <title>Sequencing the genomes of 1000 actinobacteria strains.</title>
        <authorList>
            <person name="Klenk H.-P."/>
        </authorList>
    </citation>
    <scope>NUCLEOTIDE SEQUENCE</scope>
    <source>
        <strain evidence="3">DSM 46832</strain>
    </source>
</reference>
<protein>
    <submittedName>
        <fullName evidence="3">Surface antigen</fullName>
    </submittedName>
</protein>
<name>A0A927M783_9ACTN</name>
<evidence type="ECO:0000259" key="2">
    <source>
        <dbReference type="PROSITE" id="PS50911"/>
    </source>
</evidence>
<proteinExistence type="predicted"/>
<comment type="caution">
    <text evidence="3">The sequence shown here is derived from an EMBL/GenBank/DDBJ whole genome shotgun (WGS) entry which is preliminary data.</text>
</comment>
<dbReference type="InterPro" id="IPR007921">
    <property type="entry name" value="CHAP_dom"/>
</dbReference>
<dbReference type="Pfam" id="PF05257">
    <property type="entry name" value="CHAP"/>
    <property type="match status" value="1"/>
</dbReference>
<keyword evidence="4" id="KW-1185">Reference proteome</keyword>
<dbReference type="AlphaFoldDB" id="A0A927M783"/>
<dbReference type="SUPFAM" id="SSF54001">
    <property type="entry name" value="Cysteine proteinases"/>
    <property type="match status" value="1"/>
</dbReference>
<accession>A0A927M783</accession>
<dbReference type="InterPro" id="IPR038765">
    <property type="entry name" value="Papain-like_cys_pep_sf"/>
</dbReference>
<feature type="signal peptide" evidence="1">
    <location>
        <begin position="1"/>
        <end position="32"/>
    </location>
</feature>
<evidence type="ECO:0000313" key="3">
    <source>
        <dbReference type="EMBL" id="MBE1488307.1"/>
    </source>
</evidence>
<evidence type="ECO:0000256" key="1">
    <source>
        <dbReference type="SAM" id="SignalP"/>
    </source>
</evidence>
<feature type="domain" description="Peptidase C51" evidence="2">
    <location>
        <begin position="185"/>
        <end position="310"/>
    </location>
</feature>
<organism evidence="3 4">
    <name type="scientific">Plantactinospora soyae</name>
    <dbReference type="NCBI Taxonomy" id="1544732"/>
    <lineage>
        <taxon>Bacteria</taxon>
        <taxon>Bacillati</taxon>
        <taxon>Actinomycetota</taxon>
        <taxon>Actinomycetes</taxon>
        <taxon>Micromonosporales</taxon>
        <taxon>Micromonosporaceae</taxon>
        <taxon>Plantactinospora</taxon>
    </lineage>
</organism>
<dbReference type="Proteomes" id="UP000649753">
    <property type="component" value="Unassembled WGS sequence"/>
</dbReference>
<dbReference type="PROSITE" id="PS50911">
    <property type="entry name" value="CHAP"/>
    <property type="match status" value="1"/>
</dbReference>
<dbReference type="RefSeq" id="WP_192767996.1">
    <property type="nucleotide sequence ID" value="NZ_JADBEB010000001.1"/>
</dbReference>